<feature type="compositionally biased region" description="Basic and acidic residues" evidence="1">
    <location>
        <begin position="103"/>
        <end position="113"/>
    </location>
</feature>
<evidence type="ECO:0000313" key="2">
    <source>
        <dbReference type="EMBL" id="GJT13390.1"/>
    </source>
</evidence>
<reference evidence="2" key="1">
    <citation type="journal article" date="2022" name="Int. J. Mol. Sci.">
        <title>Draft Genome of Tanacetum Coccineum: Genomic Comparison of Closely Related Tanacetum-Family Plants.</title>
        <authorList>
            <person name="Yamashiro T."/>
            <person name="Shiraishi A."/>
            <person name="Nakayama K."/>
            <person name="Satake H."/>
        </authorList>
    </citation>
    <scope>NUCLEOTIDE SEQUENCE</scope>
</reference>
<dbReference type="Proteomes" id="UP001151760">
    <property type="component" value="Unassembled WGS sequence"/>
</dbReference>
<gene>
    <name evidence="2" type="ORF">Tco_0860432</name>
</gene>
<evidence type="ECO:0000313" key="3">
    <source>
        <dbReference type="Proteomes" id="UP001151760"/>
    </source>
</evidence>
<keyword evidence="3" id="KW-1185">Reference proteome</keyword>
<dbReference type="EMBL" id="BQNB010013226">
    <property type="protein sequence ID" value="GJT13390.1"/>
    <property type="molecule type" value="Genomic_DNA"/>
</dbReference>
<organism evidence="2 3">
    <name type="scientific">Tanacetum coccineum</name>
    <dbReference type="NCBI Taxonomy" id="301880"/>
    <lineage>
        <taxon>Eukaryota</taxon>
        <taxon>Viridiplantae</taxon>
        <taxon>Streptophyta</taxon>
        <taxon>Embryophyta</taxon>
        <taxon>Tracheophyta</taxon>
        <taxon>Spermatophyta</taxon>
        <taxon>Magnoliopsida</taxon>
        <taxon>eudicotyledons</taxon>
        <taxon>Gunneridae</taxon>
        <taxon>Pentapetalae</taxon>
        <taxon>asterids</taxon>
        <taxon>campanulids</taxon>
        <taxon>Asterales</taxon>
        <taxon>Asteraceae</taxon>
        <taxon>Asteroideae</taxon>
        <taxon>Anthemideae</taxon>
        <taxon>Anthemidinae</taxon>
        <taxon>Tanacetum</taxon>
    </lineage>
</organism>
<feature type="compositionally biased region" description="Polar residues" evidence="1">
    <location>
        <begin position="118"/>
        <end position="131"/>
    </location>
</feature>
<feature type="region of interest" description="Disordered" evidence="1">
    <location>
        <begin position="103"/>
        <end position="131"/>
    </location>
</feature>
<name>A0ABQ5BEY2_9ASTR</name>
<protein>
    <submittedName>
        <fullName evidence="2">Uncharacterized protein</fullName>
    </submittedName>
</protein>
<proteinExistence type="predicted"/>
<comment type="caution">
    <text evidence="2">The sequence shown here is derived from an EMBL/GenBank/DDBJ whole genome shotgun (WGS) entry which is preliminary data.</text>
</comment>
<accession>A0ABQ5BEY2</accession>
<reference evidence="2" key="2">
    <citation type="submission" date="2022-01" db="EMBL/GenBank/DDBJ databases">
        <authorList>
            <person name="Yamashiro T."/>
            <person name="Shiraishi A."/>
            <person name="Satake H."/>
            <person name="Nakayama K."/>
        </authorList>
    </citation>
    <scope>NUCLEOTIDE SEQUENCE</scope>
</reference>
<evidence type="ECO:0000256" key="1">
    <source>
        <dbReference type="SAM" id="MobiDB-lite"/>
    </source>
</evidence>
<sequence length="131" mass="14565">MAGVDVDTLTMEQYLALSKSEAMSISKSRVNSCSIVGRILLRNIRTRLLHDHIDLICKRVGAQTRPKNYQYLGSPQKGLYPKGPIPRMRPAQALTAIQTMADHSQKMARREQRAVNIGGSSSKDGTSYFSK</sequence>